<evidence type="ECO:0000313" key="1">
    <source>
        <dbReference type="EMBL" id="AWL03403.1"/>
    </source>
</evidence>
<protein>
    <submittedName>
        <fullName evidence="1">Uncharacterized protein</fullName>
    </submittedName>
</protein>
<dbReference type="Proteomes" id="UP000245820">
    <property type="component" value="Chromosome"/>
</dbReference>
<dbReference type="RefSeq" id="WP_109343806.1">
    <property type="nucleotide sequence ID" value="NZ_CP029343.1"/>
</dbReference>
<reference evidence="1 2" key="1">
    <citation type="submission" date="2018-05" db="EMBL/GenBank/DDBJ databases">
        <title>Complete genome sequence of Massilia oculi sp. nov. CCUG 43427T (=DSM 26321T), the type strain of M. oculi, and comparison with genome sequences of other Massilia strains.</title>
        <authorList>
            <person name="Zhu B."/>
        </authorList>
    </citation>
    <scope>NUCLEOTIDE SEQUENCE [LARGE SCALE GENOMIC DNA]</scope>
    <source>
        <strain evidence="1 2">CCUG 43427</strain>
    </source>
</reference>
<name>A0A2S2DDE8_9BURK</name>
<accession>A0A2S2DDE8</accession>
<dbReference type="KEGG" id="mtim:DIR46_02335"/>
<dbReference type="AlphaFoldDB" id="A0A2S2DDE8"/>
<dbReference type="EMBL" id="CP029343">
    <property type="protein sequence ID" value="AWL03403.1"/>
    <property type="molecule type" value="Genomic_DNA"/>
</dbReference>
<keyword evidence="2" id="KW-1185">Reference proteome</keyword>
<evidence type="ECO:0000313" key="2">
    <source>
        <dbReference type="Proteomes" id="UP000245820"/>
    </source>
</evidence>
<sequence>MTATKRYYVSNVQLYGPEEDPINEPVVGEYTRDFGAAYAADLSWALALAKSQDHSGMLADPRLLALPDFGRDDPVSSIPSAEIVTLADGLAARGISAAFLATAATFKDIVEGIGKQAFPTFTYGGMQIN</sequence>
<gene>
    <name evidence="1" type="ORF">DIR46_02335</name>
</gene>
<proteinExistence type="predicted"/>
<organism evidence="1 2">
    <name type="scientific">Massilia oculi</name>
    <dbReference type="NCBI Taxonomy" id="945844"/>
    <lineage>
        <taxon>Bacteria</taxon>
        <taxon>Pseudomonadati</taxon>
        <taxon>Pseudomonadota</taxon>
        <taxon>Betaproteobacteria</taxon>
        <taxon>Burkholderiales</taxon>
        <taxon>Oxalobacteraceae</taxon>
        <taxon>Telluria group</taxon>
        <taxon>Massilia</taxon>
    </lineage>
</organism>